<feature type="region of interest" description="Disordered" evidence="1">
    <location>
        <begin position="72"/>
        <end position="94"/>
    </location>
</feature>
<name>A0AAE0D1D6_COLKA</name>
<accession>A0AAE0D1D6</accession>
<organism evidence="2 3">
    <name type="scientific">Colletotrichum kahawae</name>
    <name type="common">Coffee berry disease fungus</name>
    <dbReference type="NCBI Taxonomy" id="34407"/>
    <lineage>
        <taxon>Eukaryota</taxon>
        <taxon>Fungi</taxon>
        <taxon>Dikarya</taxon>
        <taxon>Ascomycota</taxon>
        <taxon>Pezizomycotina</taxon>
        <taxon>Sordariomycetes</taxon>
        <taxon>Hypocreomycetidae</taxon>
        <taxon>Glomerellales</taxon>
        <taxon>Glomerellaceae</taxon>
        <taxon>Colletotrichum</taxon>
        <taxon>Colletotrichum gloeosporioides species complex</taxon>
    </lineage>
</organism>
<reference evidence="2" key="1">
    <citation type="submission" date="2023-02" db="EMBL/GenBank/DDBJ databases">
        <title>Colletotrichum kahawae CIFC_Que2 genome sequencing and assembly.</title>
        <authorList>
            <person name="Baroncelli R."/>
        </authorList>
    </citation>
    <scope>NUCLEOTIDE SEQUENCE</scope>
    <source>
        <strain evidence="2">CIFC_Que2</strain>
    </source>
</reference>
<evidence type="ECO:0000313" key="3">
    <source>
        <dbReference type="Proteomes" id="UP001281614"/>
    </source>
</evidence>
<gene>
    <name evidence="2" type="ORF">CKAH01_07609</name>
</gene>
<proteinExistence type="predicted"/>
<keyword evidence="3" id="KW-1185">Reference proteome</keyword>
<protein>
    <submittedName>
        <fullName evidence="2">Uncharacterized protein</fullName>
    </submittedName>
</protein>
<sequence length="94" mass="9805">MSGRSIVLRQTARNHTVGSSSSSRAAEQQSSRAAEQQNDGGGGVTSAPCVTVLLLIWGPVAVPNNNLLPCARHPVLMSPESSSNHGSVADPTWR</sequence>
<evidence type="ECO:0000313" key="2">
    <source>
        <dbReference type="EMBL" id="KAK2736922.1"/>
    </source>
</evidence>
<feature type="compositionally biased region" description="Low complexity" evidence="1">
    <location>
        <begin position="19"/>
        <end position="37"/>
    </location>
</feature>
<dbReference type="EMBL" id="VYYT01000411">
    <property type="protein sequence ID" value="KAK2736922.1"/>
    <property type="molecule type" value="Genomic_DNA"/>
</dbReference>
<dbReference type="Proteomes" id="UP001281614">
    <property type="component" value="Unassembled WGS sequence"/>
</dbReference>
<feature type="region of interest" description="Disordered" evidence="1">
    <location>
        <begin position="1"/>
        <end position="43"/>
    </location>
</feature>
<comment type="caution">
    <text evidence="2">The sequence shown here is derived from an EMBL/GenBank/DDBJ whole genome shotgun (WGS) entry which is preliminary data.</text>
</comment>
<evidence type="ECO:0000256" key="1">
    <source>
        <dbReference type="SAM" id="MobiDB-lite"/>
    </source>
</evidence>
<dbReference type="AlphaFoldDB" id="A0AAE0D1D6"/>